<dbReference type="PRINTS" id="PR00412">
    <property type="entry name" value="EPOXHYDRLASE"/>
</dbReference>
<dbReference type="InterPro" id="IPR000639">
    <property type="entry name" value="Epox_hydrolase-like"/>
</dbReference>
<evidence type="ECO:0000313" key="2">
    <source>
        <dbReference type="EMBL" id="GAA2585231.1"/>
    </source>
</evidence>
<accession>A0ABN3PGX8</accession>
<dbReference type="EMBL" id="BAAATD010000002">
    <property type="protein sequence ID" value="GAA2585231.1"/>
    <property type="molecule type" value="Genomic_DNA"/>
</dbReference>
<dbReference type="GO" id="GO:0016787">
    <property type="term" value="F:hydrolase activity"/>
    <property type="evidence" value="ECO:0007669"/>
    <property type="project" value="UniProtKB-KW"/>
</dbReference>
<dbReference type="InterPro" id="IPR029058">
    <property type="entry name" value="AB_hydrolase_fold"/>
</dbReference>
<dbReference type="PANTHER" id="PTHR43798">
    <property type="entry name" value="MONOACYLGLYCEROL LIPASE"/>
    <property type="match status" value="1"/>
</dbReference>
<dbReference type="PRINTS" id="PR00111">
    <property type="entry name" value="ABHYDROLASE"/>
</dbReference>
<gene>
    <name evidence="2" type="ORF">GCM10010411_17460</name>
</gene>
<dbReference type="InterPro" id="IPR050266">
    <property type="entry name" value="AB_hydrolase_sf"/>
</dbReference>
<feature type="domain" description="AB hydrolase-1" evidence="1">
    <location>
        <begin position="34"/>
        <end position="252"/>
    </location>
</feature>
<organism evidence="2 3">
    <name type="scientific">Actinomadura fulvescens</name>
    <dbReference type="NCBI Taxonomy" id="46160"/>
    <lineage>
        <taxon>Bacteria</taxon>
        <taxon>Bacillati</taxon>
        <taxon>Actinomycetota</taxon>
        <taxon>Actinomycetes</taxon>
        <taxon>Streptosporangiales</taxon>
        <taxon>Thermomonosporaceae</taxon>
        <taxon>Actinomadura</taxon>
    </lineage>
</organism>
<dbReference type="RefSeq" id="WP_344539441.1">
    <property type="nucleotide sequence ID" value="NZ_BAAATD010000002.1"/>
</dbReference>
<comment type="caution">
    <text evidence="2">The sequence shown here is derived from an EMBL/GenBank/DDBJ whole genome shotgun (WGS) entry which is preliminary data.</text>
</comment>
<sequence length="284" mass="30148">MPEVTARGIRFHVQTMDPPPADPARGAASDPPVVVFVHGLVVDDLSSFYYTLAGPVSAAGARAVLYDLRGHGRSERTPAGYSAADAVADLFGVLDALGHRRPVYLVANSFGGVVALNAALARPERVAGLVMIESYGPAERAGEWTENMLNTLGKSALVLEYERLADQLLAIGWRQRGRQARTADALVNGTSLLDDLAAIEPVRPADLAAVTCPVLAVYGEHSDIVDAGRLLLRSVPECTLHIMSGHAHTVLREGTEQLLAVMLRWLAHHAGTRVPVMAMAGGAL</sequence>
<keyword evidence="2" id="KW-0378">Hydrolase</keyword>
<evidence type="ECO:0000259" key="1">
    <source>
        <dbReference type="Pfam" id="PF12697"/>
    </source>
</evidence>
<dbReference type="Proteomes" id="UP001501509">
    <property type="component" value="Unassembled WGS sequence"/>
</dbReference>
<reference evidence="2 3" key="1">
    <citation type="journal article" date="2019" name="Int. J. Syst. Evol. Microbiol.">
        <title>The Global Catalogue of Microorganisms (GCM) 10K type strain sequencing project: providing services to taxonomists for standard genome sequencing and annotation.</title>
        <authorList>
            <consortium name="The Broad Institute Genomics Platform"/>
            <consortium name="The Broad Institute Genome Sequencing Center for Infectious Disease"/>
            <person name="Wu L."/>
            <person name="Ma J."/>
        </authorList>
    </citation>
    <scope>NUCLEOTIDE SEQUENCE [LARGE SCALE GENOMIC DNA]</scope>
    <source>
        <strain evidence="2 3">JCM 6833</strain>
    </source>
</reference>
<name>A0ABN3PGX8_9ACTN</name>
<evidence type="ECO:0000313" key="3">
    <source>
        <dbReference type="Proteomes" id="UP001501509"/>
    </source>
</evidence>
<dbReference type="InterPro" id="IPR000073">
    <property type="entry name" value="AB_hydrolase_1"/>
</dbReference>
<dbReference type="PANTHER" id="PTHR43798:SF33">
    <property type="entry name" value="HYDROLASE, PUTATIVE (AFU_ORTHOLOGUE AFUA_2G14860)-RELATED"/>
    <property type="match status" value="1"/>
</dbReference>
<dbReference type="Pfam" id="PF12697">
    <property type="entry name" value="Abhydrolase_6"/>
    <property type="match status" value="1"/>
</dbReference>
<dbReference type="Gene3D" id="3.40.50.1820">
    <property type="entry name" value="alpha/beta hydrolase"/>
    <property type="match status" value="1"/>
</dbReference>
<dbReference type="SUPFAM" id="SSF53474">
    <property type="entry name" value="alpha/beta-Hydrolases"/>
    <property type="match status" value="1"/>
</dbReference>
<protein>
    <submittedName>
        <fullName evidence="2">Alpha/beta hydrolase</fullName>
    </submittedName>
</protein>
<proteinExistence type="predicted"/>
<keyword evidence="3" id="KW-1185">Reference proteome</keyword>